<keyword evidence="2" id="KW-0238">DNA-binding</keyword>
<dbReference type="GO" id="GO:0003700">
    <property type="term" value="F:DNA-binding transcription factor activity"/>
    <property type="evidence" value="ECO:0007669"/>
    <property type="project" value="TreeGrafter"/>
</dbReference>
<evidence type="ECO:0000256" key="3">
    <source>
        <dbReference type="ARBA" id="ARBA00023163"/>
    </source>
</evidence>
<gene>
    <name evidence="6" type="ORF">KL86CLO1_10897</name>
</gene>
<feature type="domain" description="HTH cro/C1-type" evidence="5">
    <location>
        <begin position="3"/>
        <end position="47"/>
    </location>
</feature>
<dbReference type="PRINTS" id="PR00036">
    <property type="entry name" value="HTHLACI"/>
</dbReference>
<organism evidence="6">
    <name type="scientific">uncultured Eubacteriales bacterium</name>
    <dbReference type="NCBI Taxonomy" id="172733"/>
    <lineage>
        <taxon>Bacteria</taxon>
        <taxon>Bacillati</taxon>
        <taxon>Bacillota</taxon>
        <taxon>Clostridia</taxon>
        <taxon>Eubacteriales</taxon>
        <taxon>environmental samples</taxon>
    </lineage>
</organism>
<dbReference type="SUPFAM" id="SSF47413">
    <property type="entry name" value="lambda repressor-like DNA-binding domains"/>
    <property type="match status" value="1"/>
</dbReference>
<dbReference type="InterPro" id="IPR028082">
    <property type="entry name" value="Peripla_BP_I"/>
</dbReference>
<dbReference type="PANTHER" id="PTHR30146">
    <property type="entry name" value="LACI-RELATED TRANSCRIPTIONAL REPRESSOR"/>
    <property type="match status" value="1"/>
</dbReference>
<evidence type="ECO:0000256" key="1">
    <source>
        <dbReference type="ARBA" id="ARBA00023015"/>
    </source>
</evidence>
<dbReference type="CDD" id="cd06267">
    <property type="entry name" value="PBP1_LacI_sugar_binding-like"/>
    <property type="match status" value="1"/>
</dbReference>
<evidence type="ECO:0000259" key="5">
    <source>
        <dbReference type="PROSITE" id="PS50943"/>
    </source>
</evidence>
<dbReference type="SUPFAM" id="SSF53822">
    <property type="entry name" value="Periplasmic binding protein-like I"/>
    <property type="match status" value="1"/>
</dbReference>
<dbReference type="PROSITE" id="PS50943">
    <property type="entry name" value="HTH_CROC1"/>
    <property type="match status" value="1"/>
</dbReference>
<evidence type="ECO:0000259" key="4">
    <source>
        <dbReference type="PROSITE" id="PS50932"/>
    </source>
</evidence>
<dbReference type="Gene3D" id="1.10.260.40">
    <property type="entry name" value="lambda repressor-like DNA-binding domains"/>
    <property type="match status" value="1"/>
</dbReference>
<dbReference type="Pfam" id="PF00356">
    <property type="entry name" value="LacI"/>
    <property type="match status" value="1"/>
</dbReference>
<dbReference type="AlphaFoldDB" id="A0A212JD06"/>
<accession>A0A212JD06</accession>
<dbReference type="GO" id="GO:0000976">
    <property type="term" value="F:transcription cis-regulatory region binding"/>
    <property type="evidence" value="ECO:0007669"/>
    <property type="project" value="TreeGrafter"/>
</dbReference>
<dbReference type="SMART" id="SM00354">
    <property type="entry name" value="HTH_LACI"/>
    <property type="match status" value="1"/>
</dbReference>
<dbReference type="InterPro" id="IPR001387">
    <property type="entry name" value="Cro/C1-type_HTH"/>
</dbReference>
<name>A0A212JD06_9FIRM</name>
<dbReference type="Pfam" id="PF13377">
    <property type="entry name" value="Peripla_BP_3"/>
    <property type="match status" value="1"/>
</dbReference>
<dbReference type="InterPro" id="IPR010982">
    <property type="entry name" value="Lambda_DNA-bd_dom_sf"/>
</dbReference>
<keyword evidence="1" id="KW-0805">Transcription regulation</keyword>
<dbReference type="PROSITE" id="PS50932">
    <property type="entry name" value="HTH_LACI_2"/>
    <property type="match status" value="1"/>
</dbReference>
<feature type="domain" description="HTH lacI-type" evidence="4">
    <location>
        <begin position="3"/>
        <end position="57"/>
    </location>
</feature>
<proteinExistence type="predicted"/>
<dbReference type="InterPro" id="IPR000843">
    <property type="entry name" value="HTH_LacI"/>
</dbReference>
<dbReference type="PANTHER" id="PTHR30146:SF109">
    <property type="entry name" value="HTH-TYPE TRANSCRIPTIONAL REGULATOR GALS"/>
    <property type="match status" value="1"/>
</dbReference>
<dbReference type="Gene3D" id="3.40.50.2300">
    <property type="match status" value="2"/>
</dbReference>
<evidence type="ECO:0000256" key="2">
    <source>
        <dbReference type="ARBA" id="ARBA00023125"/>
    </source>
</evidence>
<dbReference type="EMBL" id="FLUN01000001">
    <property type="protein sequence ID" value="SBV97334.1"/>
    <property type="molecule type" value="Genomic_DNA"/>
</dbReference>
<protein>
    <submittedName>
        <fullName evidence="6">Uncharacterized protein</fullName>
    </submittedName>
</protein>
<dbReference type="PROSITE" id="PS00356">
    <property type="entry name" value="HTH_LACI_1"/>
    <property type="match status" value="1"/>
</dbReference>
<keyword evidence="3" id="KW-0804">Transcription</keyword>
<evidence type="ECO:0000313" key="6">
    <source>
        <dbReference type="EMBL" id="SBV97334.1"/>
    </source>
</evidence>
<dbReference type="InterPro" id="IPR046335">
    <property type="entry name" value="LacI/GalR-like_sensor"/>
</dbReference>
<reference evidence="6" key="1">
    <citation type="submission" date="2016-04" db="EMBL/GenBank/DDBJ databases">
        <authorList>
            <person name="Evans L.H."/>
            <person name="Alamgir A."/>
            <person name="Owens N."/>
            <person name="Weber N.D."/>
            <person name="Virtaneva K."/>
            <person name="Barbian K."/>
            <person name="Babar A."/>
            <person name="Rosenke K."/>
        </authorList>
    </citation>
    <scope>NUCLEOTIDE SEQUENCE</scope>
    <source>
        <strain evidence="6">86</strain>
    </source>
</reference>
<dbReference type="CDD" id="cd01392">
    <property type="entry name" value="HTH_LacI"/>
    <property type="match status" value="1"/>
</dbReference>
<sequence>MSLTIKDIAREAGVSVATVSKVLNNKLYVAPATKEKIVETMQRLNYAPNASAANLARRSSKAILYADSFYKGLPYQNPHMFDIICGVSHELSRKGYRLSLLNLDADARNPEEIFEEAILSHVADGIIIGGQFVTPLVEKLMLRYDFPQICIGAPSFDTVLSWIDTNHTLSSNIAVEHLVSRGCKRLAFMGGREGDKIFMDRLRGFQIAMAKNGLEVRKECVIYNAPDVEAIYQSALRLLELPEPPDGIICTNSLMAVGTVRAINAKGLAIPDQVSLIAFDDYPFSPMILPAPTVIDIDLYSLGTHAGNSLLKKIRNPAMLIQSYTALPRLVQRQTTRA</sequence>